<dbReference type="InterPro" id="IPR001452">
    <property type="entry name" value="SH3_domain"/>
</dbReference>
<dbReference type="CDD" id="cd00174">
    <property type="entry name" value="SH3"/>
    <property type="match status" value="2"/>
</dbReference>
<organism evidence="5 6">
    <name type="scientific">Fibroporia radiculosa</name>
    <dbReference type="NCBI Taxonomy" id="599839"/>
    <lineage>
        <taxon>Eukaryota</taxon>
        <taxon>Fungi</taxon>
        <taxon>Dikarya</taxon>
        <taxon>Basidiomycota</taxon>
        <taxon>Agaricomycotina</taxon>
        <taxon>Agaricomycetes</taxon>
        <taxon>Polyporales</taxon>
        <taxon>Fibroporiaceae</taxon>
        <taxon>Fibroporia</taxon>
    </lineage>
</organism>
<dbReference type="Pfam" id="PF00018">
    <property type="entry name" value="SH3_1"/>
    <property type="match status" value="1"/>
</dbReference>
<evidence type="ECO:0000313" key="5">
    <source>
        <dbReference type="EMBL" id="CCM04044.1"/>
    </source>
</evidence>
<accession>J4H3Y3</accession>
<keyword evidence="6" id="KW-1185">Reference proteome</keyword>
<dbReference type="OrthoDB" id="5971719at2759"/>
<gene>
    <name evidence="5" type="ORF">FIBRA_06203</name>
</gene>
<dbReference type="Proteomes" id="UP000006352">
    <property type="component" value="Unassembled WGS sequence"/>
</dbReference>
<dbReference type="AlphaFoldDB" id="J4H3Y3"/>
<dbReference type="PANTHER" id="PTHR15735">
    <property type="entry name" value="FCH AND DOUBLE SH3 DOMAINS PROTEIN"/>
    <property type="match status" value="1"/>
</dbReference>
<feature type="compositionally biased region" description="Acidic residues" evidence="3">
    <location>
        <begin position="318"/>
        <end position="331"/>
    </location>
</feature>
<feature type="domain" description="SH3" evidence="4">
    <location>
        <begin position="73"/>
        <end position="134"/>
    </location>
</feature>
<keyword evidence="1 2" id="KW-0728">SH3 domain</keyword>
<evidence type="ECO:0000313" key="6">
    <source>
        <dbReference type="Proteomes" id="UP000006352"/>
    </source>
</evidence>
<dbReference type="SMART" id="SM00326">
    <property type="entry name" value="SH3"/>
    <property type="match status" value="3"/>
</dbReference>
<feature type="domain" description="SH3" evidence="4">
    <location>
        <begin position="6"/>
        <end position="71"/>
    </location>
</feature>
<evidence type="ECO:0000256" key="3">
    <source>
        <dbReference type="SAM" id="MobiDB-lite"/>
    </source>
</evidence>
<dbReference type="InterPro" id="IPR035800">
    <property type="entry name" value="Sla1_SH3_1"/>
</dbReference>
<dbReference type="EMBL" id="HE797140">
    <property type="protein sequence ID" value="CCM04044.1"/>
    <property type="molecule type" value="Genomic_DNA"/>
</dbReference>
<name>J4H3Y3_9APHY</name>
<dbReference type="STRING" id="599839.J4H3Y3"/>
<dbReference type="CDD" id="cd11773">
    <property type="entry name" value="SH3_Sla1p_1"/>
    <property type="match status" value="1"/>
</dbReference>
<reference evidence="5 6" key="1">
    <citation type="journal article" date="2012" name="Appl. Environ. Microbiol.">
        <title>Short-read sequencing for genomic analysis of the brown rot fungus Fibroporia radiculosa.</title>
        <authorList>
            <person name="Tang J.D."/>
            <person name="Perkins A.D."/>
            <person name="Sonstegard T.S."/>
            <person name="Schroeder S.G."/>
            <person name="Burgess S.C."/>
            <person name="Diehl S.V."/>
        </authorList>
    </citation>
    <scope>NUCLEOTIDE SEQUENCE [LARGE SCALE GENOMIC DNA]</scope>
    <source>
        <strain evidence="5 6">TFFH 294</strain>
    </source>
</reference>
<evidence type="ECO:0000256" key="2">
    <source>
        <dbReference type="PROSITE-ProRule" id="PRU00192"/>
    </source>
</evidence>
<dbReference type="InterPro" id="IPR036028">
    <property type="entry name" value="SH3-like_dom_sf"/>
</dbReference>
<proteinExistence type="predicted"/>
<dbReference type="InParanoid" id="J4H3Y3"/>
<evidence type="ECO:0000259" key="4">
    <source>
        <dbReference type="PROSITE" id="PS50002"/>
    </source>
</evidence>
<dbReference type="RefSeq" id="XP_012183327.1">
    <property type="nucleotide sequence ID" value="XM_012327937.1"/>
</dbReference>
<dbReference type="GeneID" id="24098955"/>
<sequence>MADQDIYLAVLKASYDYDPQPDAEEELAVKEGQILLLLERVDDDWWKVKVKLESQDEDGPFGLVPAAYVEPAEHISTVKVLYDYEASQSTELDVKEDDLLYVYDKDDAWLLVRKQSDDSRVGYVPENYVEEAVEEGTLEAAVPTPSVVSQIVVPDSPPRPSRPVSTYVDPAERVAGAKAQADDIKTWTISEVDKKGKKKKGTLGVGNGAVFFASESDKTPVQKWQTSDIQNVRLEKSKHVHIDIGGSEPINLHFHAGAKDVAEAIMAKLESSRSLSDPGLIAPAAMTQVDEPVPRRNSPQKAVHFDSAEPEIIPPREAEDEEPEEEAEPEGEAAVALYDFSADGEDELTVQEGEPLLVLERDGDEWWKCRNAAGGEGVVPASYVEVRPYCIISSSQLNFCSW</sequence>
<dbReference type="HOGENOM" id="CLU_720727_0_0_1"/>
<dbReference type="Pfam" id="PF24081">
    <property type="entry name" value="PH_SLA1"/>
    <property type="match status" value="1"/>
</dbReference>
<feature type="region of interest" description="Disordered" evidence="3">
    <location>
        <begin position="291"/>
        <end position="331"/>
    </location>
</feature>
<evidence type="ECO:0000256" key="1">
    <source>
        <dbReference type="ARBA" id="ARBA00022443"/>
    </source>
</evidence>
<protein>
    <recommendedName>
        <fullName evidence="4">SH3 domain-containing protein</fullName>
    </recommendedName>
</protein>
<feature type="domain" description="SH3" evidence="4">
    <location>
        <begin position="329"/>
        <end position="389"/>
    </location>
</feature>
<dbReference type="PROSITE" id="PS50002">
    <property type="entry name" value="SH3"/>
    <property type="match status" value="3"/>
</dbReference>
<dbReference type="PRINTS" id="PR00452">
    <property type="entry name" value="SH3DOMAIN"/>
</dbReference>
<dbReference type="Pfam" id="PF14604">
    <property type="entry name" value="SH3_9"/>
    <property type="match status" value="2"/>
</dbReference>
<dbReference type="Gene3D" id="2.30.30.40">
    <property type="entry name" value="SH3 Domains"/>
    <property type="match status" value="3"/>
</dbReference>
<dbReference type="InterPro" id="IPR056996">
    <property type="entry name" value="PH_SLA1"/>
</dbReference>
<dbReference type="SUPFAM" id="SSF50044">
    <property type="entry name" value="SH3-domain"/>
    <property type="match status" value="3"/>
</dbReference>
<dbReference type="PANTHER" id="PTHR15735:SF12">
    <property type="entry name" value="CDC42-INTERACTING PROTEIN 4, ISOFORM B"/>
    <property type="match status" value="1"/>
</dbReference>